<evidence type="ECO:0000313" key="4">
    <source>
        <dbReference type="Proteomes" id="UP000816034"/>
    </source>
</evidence>
<organism evidence="3 4">
    <name type="scientific">Naegleria lovaniensis</name>
    <name type="common">Amoeba</name>
    <dbReference type="NCBI Taxonomy" id="51637"/>
    <lineage>
        <taxon>Eukaryota</taxon>
        <taxon>Discoba</taxon>
        <taxon>Heterolobosea</taxon>
        <taxon>Tetramitia</taxon>
        <taxon>Eutetramitia</taxon>
        <taxon>Vahlkampfiidae</taxon>
        <taxon>Naegleria</taxon>
    </lineage>
</organism>
<dbReference type="EMBL" id="PYSW02000007">
    <property type="protein sequence ID" value="KAG2389410.1"/>
    <property type="molecule type" value="Genomic_DNA"/>
</dbReference>
<gene>
    <name evidence="3" type="ORF">C9374_013970</name>
</gene>
<evidence type="ECO:0000256" key="2">
    <source>
        <dbReference type="SAM" id="SignalP"/>
    </source>
</evidence>
<dbReference type="PANTHER" id="PTHR35559">
    <property type="entry name" value="CHITIN-BINDING TYPE-4 DOMAIN-CONTAINING PROTEIN"/>
    <property type="match status" value="1"/>
</dbReference>
<sequence>MSSLRLASLLGVVLLATLVSVVLAHSWIDCTDYTEKNGAYYSSSKCRARPRNWAAHAAINSAFGGDTGCNHQSETCKYILSNSNYASFYTSSFPMATYRPGQEVCLAWPAKNHVAASCTNPYIPDTSNKIYISSVNPTNDPSTNNWQLLVDWGNNVAPATLENGGGKAYQNCPKFCENMDKALCTGCFTIPANLPEGRYAFQWRWVFNAGSAPYTSCWDAQVSSTGTPVTPTPSNNQKPPSNNNNNTPLVGNAIRIVSPPSRLGLSTKNIPVSVDYSASVNVDIVVDLLSVPDYKWFGKAIQKNVSPGTGTLNLNIQVQNGPTEGSYVIKPWIVAAGKGEADKGWAEEFDRKEYSLTLSDRAALSGAPTHHSHFMTRLVLLLMIATTMIVMMM</sequence>
<dbReference type="Proteomes" id="UP000816034">
    <property type="component" value="Unassembled WGS sequence"/>
</dbReference>
<proteinExistence type="predicted"/>
<dbReference type="RefSeq" id="XP_044553402.1">
    <property type="nucleotide sequence ID" value="XM_044689905.1"/>
</dbReference>
<reference evidence="3 4" key="1">
    <citation type="journal article" date="2018" name="BMC Genomics">
        <title>The genome of Naegleria lovaniensis, the basis for a comparative approach to unravel pathogenicity factors of the human pathogenic amoeba N. fowleri.</title>
        <authorList>
            <person name="Liechti N."/>
            <person name="Schurch N."/>
            <person name="Bruggmann R."/>
            <person name="Wittwer M."/>
        </authorList>
    </citation>
    <scope>NUCLEOTIDE SEQUENCE [LARGE SCALE GENOMIC DNA]</scope>
    <source>
        <strain evidence="3 4">ATCC 30569</strain>
    </source>
</reference>
<dbReference type="AlphaFoldDB" id="A0AA88KMX2"/>
<dbReference type="PANTHER" id="PTHR35559:SF1">
    <property type="entry name" value="CHITIN-BINDING TYPE-4 DOMAIN-CONTAINING PROTEIN"/>
    <property type="match status" value="1"/>
</dbReference>
<name>A0AA88KMX2_NAELO</name>
<comment type="caution">
    <text evidence="3">The sequence shown here is derived from an EMBL/GenBank/DDBJ whole genome shotgun (WGS) entry which is preliminary data.</text>
</comment>
<dbReference type="GeneID" id="68106423"/>
<keyword evidence="4" id="KW-1185">Reference proteome</keyword>
<feature type="signal peptide" evidence="2">
    <location>
        <begin position="1"/>
        <end position="24"/>
    </location>
</feature>
<evidence type="ECO:0000256" key="1">
    <source>
        <dbReference type="SAM" id="MobiDB-lite"/>
    </source>
</evidence>
<feature type="chain" id="PRO_5041710580" evidence="2">
    <location>
        <begin position="25"/>
        <end position="393"/>
    </location>
</feature>
<accession>A0AA88KMX2</accession>
<feature type="region of interest" description="Disordered" evidence="1">
    <location>
        <begin position="223"/>
        <end position="247"/>
    </location>
</feature>
<keyword evidence="2" id="KW-0732">Signal</keyword>
<evidence type="ECO:0000313" key="3">
    <source>
        <dbReference type="EMBL" id="KAG2389410.1"/>
    </source>
</evidence>
<protein>
    <submittedName>
        <fullName evidence="3">Uncharacterized protein</fullName>
    </submittedName>
</protein>